<feature type="transmembrane region" description="Helical" evidence="2">
    <location>
        <begin position="352"/>
        <end position="377"/>
    </location>
</feature>
<dbReference type="EMBL" id="BTGD01000018">
    <property type="protein sequence ID" value="GMM57946.1"/>
    <property type="molecule type" value="Genomic_DNA"/>
</dbReference>
<feature type="transmembrane region" description="Helical" evidence="2">
    <location>
        <begin position="424"/>
        <end position="449"/>
    </location>
</feature>
<evidence type="ECO:0000259" key="3">
    <source>
        <dbReference type="Pfam" id="PF12051"/>
    </source>
</evidence>
<dbReference type="InterPro" id="IPR022703">
    <property type="entry name" value="DUF3533"/>
</dbReference>
<dbReference type="AlphaFoldDB" id="A0AAV5S2J7"/>
<keyword evidence="2" id="KW-1133">Transmembrane helix</keyword>
<feature type="transmembrane region" description="Helical" evidence="2">
    <location>
        <begin position="312"/>
        <end position="332"/>
    </location>
</feature>
<dbReference type="Pfam" id="PF12051">
    <property type="entry name" value="DUF3533"/>
    <property type="match status" value="1"/>
</dbReference>
<dbReference type="InterPro" id="IPR053001">
    <property type="entry name" value="MNNG_permease-like"/>
</dbReference>
<organism evidence="4 5">
    <name type="scientific">Maudiozyma humilis</name>
    <name type="common">Sour dough yeast</name>
    <name type="synonym">Kazachstania humilis</name>
    <dbReference type="NCBI Taxonomy" id="51915"/>
    <lineage>
        <taxon>Eukaryota</taxon>
        <taxon>Fungi</taxon>
        <taxon>Dikarya</taxon>
        <taxon>Ascomycota</taxon>
        <taxon>Saccharomycotina</taxon>
        <taxon>Saccharomycetes</taxon>
        <taxon>Saccharomycetales</taxon>
        <taxon>Saccharomycetaceae</taxon>
        <taxon>Maudiozyma</taxon>
    </lineage>
</organism>
<evidence type="ECO:0000313" key="4">
    <source>
        <dbReference type="EMBL" id="GMM57946.1"/>
    </source>
</evidence>
<feature type="compositionally biased region" description="Polar residues" evidence="1">
    <location>
        <begin position="60"/>
        <end position="73"/>
    </location>
</feature>
<evidence type="ECO:0000256" key="1">
    <source>
        <dbReference type="SAM" id="MobiDB-lite"/>
    </source>
</evidence>
<feature type="region of interest" description="Disordered" evidence="1">
    <location>
        <begin position="30"/>
        <end position="73"/>
    </location>
</feature>
<keyword evidence="5" id="KW-1185">Reference proteome</keyword>
<comment type="caution">
    <text evidence="4">The sequence shown here is derived from an EMBL/GenBank/DDBJ whole genome shotgun (WGS) entry which is preliminary data.</text>
</comment>
<dbReference type="PANTHER" id="PTHR34814">
    <property type="entry name" value="NITROSOGUANIDINE RESISTANCE PROTEIN SNG1"/>
    <property type="match status" value="1"/>
</dbReference>
<feature type="transmembrane region" description="Helical" evidence="2">
    <location>
        <begin position="398"/>
        <end position="418"/>
    </location>
</feature>
<dbReference type="Proteomes" id="UP001377567">
    <property type="component" value="Unassembled WGS sequence"/>
</dbReference>
<proteinExistence type="predicted"/>
<feature type="domain" description="DUF3533" evidence="3">
    <location>
        <begin position="104"/>
        <end position="492"/>
    </location>
</feature>
<keyword evidence="2" id="KW-0472">Membrane</keyword>
<feature type="compositionally biased region" description="Basic and acidic residues" evidence="1">
    <location>
        <begin position="38"/>
        <end position="54"/>
    </location>
</feature>
<evidence type="ECO:0000313" key="5">
    <source>
        <dbReference type="Proteomes" id="UP001377567"/>
    </source>
</evidence>
<feature type="transmembrane region" description="Helical" evidence="2">
    <location>
        <begin position="105"/>
        <end position="124"/>
    </location>
</feature>
<keyword evidence="2" id="KW-0812">Transmembrane</keyword>
<evidence type="ECO:0000256" key="2">
    <source>
        <dbReference type="SAM" id="Phobius"/>
    </source>
</evidence>
<reference evidence="4 5" key="1">
    <citation type="journal article" date="2023" name="Elife">
        <title>Identification of key yeast species and microbe-microbe interactions impacting larval growth of Drosophila in the wild.</title>
        <authorList>
            <person name="Mure A."/>
            <person name="Sugiura Y."/>
            <person name="Maeda R."/>
            <person name="Honda K."/>
            <person name="Sakurai N."/>
            <person name="Takahashi Y."/>
            <person name="Watada M."/>
            <person name="Katoh T."/>
            <person name="Gotoh A."/>
            <person name="Gotoh Y."/>
            <person name="Taniguchi I."/>
            <person name="Nakamura K."/>
            <person name="Hayashi T."/>
            <person name="Katayama T."/>
            <person name="Uemura T."/>
            <person name="Hattori Y."/>
        </authorList>
    </citation>
    <scope>NUCLEOTIDE SEQUENCE [LARGE SCALE GENOMIC DNA]</scope>
    <source>
        <strain evidence="4 5">KH-74</strain>
    </source>
</reference>
<name>A0AAV5S2J7_MAUHU</name>
<protein>
    <recommendedName>
        <fullName evidence="3">DUF3533 domain-containing protein</fullName>
    </recommendedName>
</protein>
<feature type="transmembrane region" description="Helical" evidence="2">
    <location>
        <begin position="480"/>
        <end position="498"/>
    </location>
</feature>
<sequence>MDDFEDTQTHVQNDSSVLAGVLNAAHVPQETASSYSDDEARSIDSYHGGKHDGTPDVGSINETANSQGPASQIGSPLEIVKTRFFSKRLVSNRRHVVRSFLTTNLLYVIVIFTILLTFWGANAYTTKYYHKLKLLAVFQDDIIPQELQGTVPSLTAILAGLVAQSPGRWSVFNTTTFEQRYDVYGTSEINNKVIERIYREHYWVAINVRPNVTSQLYNSLINGSAPVFNATDLFEVVYETGREPTNMASGILPITEELEAEFNAIFTQEYFPQLLRNTTESLGISEINMANITTLAQMAFNHNDYRPFYRRALISPVQVGLIFAVILSIFHFMLYGPINQEMGKLLHPKQYILYRIALTWSTFFFISLFYCTISAVFKIDFTKAFGRGSFVVYWMSTWLFMVACGGANENVLSLIFLYQPSFLGFWILFFIVFNASTTFFPFALASVFYRIGYMLPMHNIADIYRVIFFDLTRLKMGRNYGVLIAWIALNTLLAPFIMKHVGTTMAKREKAQATGK</sequence>
<dbReference type="GO" id="GO:0016020">
    <property type="term" value="C:membrane"/>
    <property type="evidence" value="ECO:0007669"/>
    <property type="project" value="TreeGrafter"/>
</dbReference>
<dbReference type="PANTHER" id="PTHR34814:SF1">
    <property type="entry name" value="NITROSOGUANIDINE RESISTANCE PROTEIN SNG1"/>
    <property type="match status" value="1"/>
</dbReference>
<gene>
    <name evidence="4" type="ORF">DAKH74_045620</name>
</gene>
<accession>A0AAV5S2J7</accession>